<keyword evidence="2" id="KW-0472">Membrane</keyword>
<organism evidence="3 4">
    <name type="scientific">Streptomonospora salina</name>
    <dbReference type="NCBI Taxonomy" id="104205"/>
    <lineage>
        <taxon>Bacteria</taxon>
        <taxon>Bacillati</taxon>
        <taxon>Actinomycetota</taxon>
        <taxon>Actinomycetes</taxon>
        <taxon>Streptosporangiales</taxon>
        <taxon>Nocardiopsidaceae</taxon>
        <taxon>Streptomonospora</taxon>
    </lineage>
</organism>
<dbReference type="Proteomes" id="UP000578077">
    <property type="component" value="Unassembled WGS sequence"/>
</dbReference>
<feature type="transmembrane region" description="Helical" evidence="2">
    <location>
        <begin position="107"/>
        <end position="127"/>
    </location>
</feature>
<feature type="transmembrane region" description="Helical" evidence="2">
    <location>
        <begin position="44"/>
        <end position="62"/>
    </location>
</feature>
<dbReference type="EMBL" id="JACHLY010000001">
    <property type="protein sequence ID" value="MBB5996275.1"/>
    <property type="molecule type" value="Genomic_DNA"/>
</dbReference>
<proteinExistence type="predicted"/>
<dbReference type="RefSeq" id="WP_184632280.1">
    <property type="nucleotide sequence ID" value="NZ_BAABKT010000017.1"/>
</dbReference>
<name>A0A841DZI2_9ACTN</name>
<accession>A0A841DZI2</accession>
<sequence length="171" mass="17608">MRHFVGFIAGLVLAPVLILGTGWTLPRFADLSATGQSIVTAEGAVAIGAGASVALLVALAAVPPRLTPMLPGIAGLTLVGLTALQVLRPALVERVPAVVPGLEGATTLLSIGAYLPLGLLLFSPMLAPSRWTGGDGGHGVTEEEYFDGLYDEDYEGRDADDGPARRRPARA</sequence>
<protein>
    <submittedName>
        <fullName evidence="3">Uncharacterized protein</fullName>
    </submittedName>
</protein>
<evidence type="ECO:0000256" key="1">
    <source>
        <dbReference type="SAM" id="MobiDB-lite"/>
    </source>
</evidence>
<feature type="region of interest" description="Disordered" evidence="1">
    <location>
        <begin position="149"/>
        <end position="171"/>
    </location>
</feature>
<keyword evidence="2" id="KW-0812">Transmembrane</keyword>
<feature type="transmembrane region" description="Helical" evidence="2">
    <location>
        <begin position="69"/>
        <end position="87"/>
    </location>
</feature>
<evidence type="ECO:0000313" key="4">
    <source>
        <dbReference type="Proteomes" id="UP000578077"/>
    </source>
</evidence>
<keyword evidence="4" id="KW-1185">Reference proteome</keyword>
<evidence type="ECO:0000313" key="3">
    <source>
        <dbReference type="EMBL" id="MBB5996275.1"/>
    </source>
</evidence>
<keyword evidence="2" id="KW-1133">Transmembrane helix</keyword>
<comment type="caution">
    <text evidence="3">The sequence shown here is derived from an EMBL/GenBank/DDBJ whole genome shotgun (WGS) entry which is preliminary data.</text>
</comment>
<reference evidence="3 4" key="1">
    <citation type="submission" date="2020-08" db="EMBL/GenBank/DDBJ databases">
        <title>Sequencing the genomes of 1000 actinobacteria strains.</title>
        <authorList>
            <person name="Klenk H.-P."/>
        </authorList>
    </citation>
    <scope>NUCLEOTIDE SEQUENCE [LARGE SCALE GENOMIC DNA]</scope>
    <source>
        <strain evidence="3 4">DSM 44593</strain>
    </source>
</reference>
<evidence type="ECO:0000256" key="2">
    <source>
        <dbReference type="SAM" id="Phobius"/>
    </source>
</evidence>
<dbReference type="AlphaFoldDB" id="A0A841DZI2"/>
<gene>
    <name evidence="3" type="ORF">HNR25_000026</name>
</gene>